<feature type="compositionally biased region" description="Low complexity" evidence="7">
    <location>
        <begin position="117"/>
        <end position="135"/>
    </location>
</feature>
<evidence type="ECO:0000256" key="3">
    <source>
        <dbReference type="ARBA" id="ARBA00023015"/>
    </source>
</evidence>
<dbReference type="Pfam" id="PF00172">
    <property type="entry name" value="Zn_clus"/>
    <property type="match status" value="1"/>
</dbReference>
<dbReference type="Gene3D" id="4.10.240.10">
    <property type="entry name" value="Zn(2)-C6 fungal-type DNA-binding domain"/>
    <property type="match status" value="1"/>
</dbReference>
<comment type="caution">
    <text evidence="9">The sequence shown here is derived from an EMBL/GenBank/DDBJ whole genome shotgun (WGS) entry which is preliminary data.</text>
</comment>
<name>A0ABR1IR31_9AGAR</name>
<sequence>MNSRSRSKSPGIRRRSSLHEPDTLSSTLPPPSTSLATSSTPVHPSTSSSSSQPTPLPSIRSLHPYLPPTAAQHHHPSGLARSPSLRDLHPHSHGSPLITQRHDGARPPPALAAPSMSGSYASPPTYSPYSSSSPRIHPPPHVSPHLVGVAGPGPTRSFSGPGLGGLAAPGHFGSHGAPIGPSTNHPGGGPLSSQIPSTISLSYDAGPGSDGEDVPMEGPVLGVEQLTQHEQPNKKKRRRQALSCTECKRRKIKCDRNQPCSPCTRRGEQAKCQWHVVESISDKYVSRAEYDELRARVDKLEALVVKLTGSDGSNLLEGSGRSDGDGRSGGQSPDPNEDEKNTYGGGSGGGGGKGYGGGSATLGKRRKGDEREEGGGMQDDLGSGYTSGAGFGSRTGLSESGDTKFHLGNGGSLANDLKRRRSSSVACVPAGVARASNPNIDSTRYSLGL</sequence>
<dbReference type="Proteomes" id="UP001498398">
    <property type="component" value="Unassembled WGS sequence"/>
</dbReference>
<dbReference type="SUPFAM" id="SSF57701">
    <property type="entry name" value="Zn2/Cys6 DNA-binding domain"/>
    <property type="match status" value="1"/>
</dbReference>
<gene>
    <name evidence="10" type="ORF">VKT23_018534</name>
    <name evidence="9" type="ORF">VKT23_019350</name>
</gene>
<dbReference type="CDD" id="cd00067">
    <property type="entry name" value="GAL4"/>
    <property type="match status" value="1"/>
</dbReference>
<evidence type="ECO:0000256" key="2">
    <source>
        <dbReference type="ARBA" id="ARBA00022833"/>
    </source>
</evidence>
<evidence type="ECO:0000256" key="6">
    <source>
        <dbReference type="ARBA" id="ARBA00023242"/>
    </source>
</evidence>
<evidence type="ECO:0000259" key="8">
    <source>
        <dbReference type="PROSITE" id="PS50048"/>
    </source>
</evidence>
<dbReference type="PANTHER" id="PTHR31944:SF131">
    <property type="entry name" value="HEME-RESPONSIVE ZINC FINGER TRANSCRIPTION FACTOR HAP1"/>
    <property type="match status" value="1"/>
</dbReference>
<keyword evidence="6" id="KW-0539">Nucleus</keyword>
<accession>A0ABR1IR31</accession>
<dbReference type="SMART" id="SM00066">
    <property type="entry name" value="GAL4"/>
    <property type="match status" value="1"/>
</dbReference>
<dbReference type="InterPro" id="IPR001138">
    <property type="entry name" value="Zn2Cys6_DnaBD"/>
</dbReference>
<feature type="compositionally biased region" description="Polar residues" evidence="7">
    <location>
        <begin position="181"/>
        <end position="201"/>
    </location>
</feature>
<feature type="region of interest" description="Disordered" evidence="7">
    <location>
        <begin position="308"/>
        <end position="422"/>
    </location>
</feature>
<dbReference type="EMBL" id="JBANRG010000099">
    <property type="protein sequence ID" value="KAK7436047.1"/>
    <property type="molecule type" value="Genomic_DNA"/>
</dbReference>
<keyword evidence="4" id="KW-0238">DNA-binding</keyword>
<protein>
    <recommendedName>
        <fullName evidence="8">Zn(2)-C6 fungal-type domain-containing protein</fullName>
    </recommendedName>
</protein>
<feature type="domain" description="Zn(2)-C6 fungal-type" evidence="8">
    <location>
        <begin position="243"/>
        <end position="274"/>
    </location>
</feature>
<evidence type="ECO:0000313" key="10">
    <source>
        <dbReference type="EMBL" id="KAK7437462.1"/>
    </source>
</evidence>
<evidence type="ECO:0000256" key="5">
    <source>
        <dbReference type="ARBA" id="ARBA00023163"/>
    </source>
</evidence>
<evidence type="ECO:0000313" key="11">
    <source>
        <dbReference type="Proteomes" id="UP001498398"/>
    </source>
</evidence>
<feature type="region of interest" description="Disordered" evidence="7">
    <location>
        <begin position="1"/>
        <end position="218"/>
    </location>
</feature>
<keyword evidence="11" id="KW-1185">Reference proteome</keyword>
<dbReference type="EMBL" id="JBANRG010000085">
    <property type="protein sequence ID" value="KAK7437462.1"/>
    <property type="molecule type" value="Genomic_DNA"/>
</dbReference>
<evidence type="ECO:0000313" key="9">
    <source>
        <dbReference type="EMBL" id="KAK7436047.1"/>
    </source>
</evidence>
<reference evidence="9 11" key="1">
    <citation type="submission" date="2024-01" db="EMBL/GenBank/DDBJ databases">
        <title>A draft genome for the cacao thread blight pathogen Marasmiellus scandens.</title>
        <authorList>
            <person name="Baruah I.K."/>
            <person name="Leung J."/>
            <person name="Bukari Y."/>
            <person name="Amoako-Attah I."/>
            <person name="Meinhardt L.W."/>
            <person name="Bailey B.A."/>
            <person name="Cohen S.P."/>
        </authorList>
    </citation>
    <scope>NUCLEOTIDE SEQUENCE [LARGE SCALE GENOMIC DNA]</scope>
    <source>
        <strain evidence="9 11">GH-19</strain>
    </source>
</reference>
<keyword evidence="5" id="KW-0804">Transcription</keyword>
<organism evidence="9 11">
    <name type="scientific">Marasmiellus scandens</name>
    <dbReference type="NCBI Taxonomy" id="2682957"/>
    <lineage>
        <taxon>Eukaryota</taxon>
        <taxon>Fungi</taxon>
        <taxon>Dikarya</taxon>
        <taxon>Basidiomycota</taxon>
        <taxon>Agaricomycotina</taxon>
        <taxon>Agaricomycetes</taxon>
        <taxon>Agaricomycetidae</taxon>
        <taxon>Agaricales</taxon>
        <taxon>Marasmiineae</taxon>
        <taxon>Omphalotaceae</taxon>
        <taxon>Marasmiellus</taxon>
    </lineage>
</organism>
<evidence type="ECO:0000256" key="4">
    <source>
        <dbReference type="ARBA" id="ARBA00023125"/>
    </source>
</evidence>
<keyword evidence="1" id="KW-0479">Metal-binding</keyword>
<feature type="compositionally biased region" description="Gly residues" evidence="7">
    <location>
        <begin position="343"/>
        <end position="360"/>
    </location>
</feature>
<dbReference type="PROSITE" id="PS00463">
    <property type="entry name" value="ZN2_CY6_FUNGAL_1"/>
    <property type="match status" value="1"/>
</dbReference>
<dbReference type="InterPro" id="IPR036864">
    <property type="entry name" value="Zn2-C6_fun-type_DNA-bd_sf"/>
</dbReference>
<keyword evidence="2" id="KW-0862">Zinc</keyword>
<proteinExistence type="predicted"/>
<dbReference type="InterPro" id="IPR051430">
    <property type="entry name" value="Fungal_TF_Env_Response"/>
</dbReference>
<feature type="compositionally biased region" description="Basic residues" evidence="7">
    <location>
        <begin position="1"/>
        <end position="16"/>
    </location>
</feature>
<evidence type="ECO:0000256" key="1">
    <source>
        <dbReference type="ARBA" id="ARBA00022723"/>
    </source>
</evidence>
<feature type="compositionally biased region" description="Low complexity" evidence="7">
    <location>
        <begin position="23"/>
        <end position="53"/>
    </location>
</feature>
<dbReference type="PROSITE" id="PS50048">
    <property type="entry name" value="ZN2_CY6_FUNGAL_2"/>
    <property type="match status" value="1"/>
</dbReference>
<evidence type="ECO:0000256" key="7">
    <source>
        <dbReference type="SAM" id="MobiDB-lite"/>
    </source>
</evidence>
<dbReference type="PANTHER" id="PTHR31944">
    <property type="entry name" value="HEME-RESPONSIVE ZINC FINGER TRANSCRIPTION FACTOR HAP1"/>
    <property type="match status" value="1"/>
</dbReference>
<keyword evidence="3" id="KW-0805">Transcription regulation</keyword>